<dbReference type="AlphaFoldDB" id="A0A7I7S9N4"/>
<accession>A0A7I7S9N4</accession>
<reference evidence="1 2" key="1">
    <citation type="submission" date="2017-04" db="EMBL/GenBank/DDBJ databases">
        <title>The new phylogeny of genus Mycobacterium.</title>
        <authorList>
            <person name="Tortoli E."/>
            <person name="Trovato A."/>
            <person name="Cirillo D.M."/>
        </authorList>
    </citation>
    <scope>NUCLEOTIDE SEQUENCE [LARGE SCALE GENOMIC DNA]</scope>
    <source>
        <strain evidence="1 2">KCTC 19819</strain>
    </source>
</reference>
<protein>
    <submittedName>
        <fullName evidence="1">Uncharacterized protein</fullName>
    </submittedName>
</protein>
<proteinExistence type="predicted"/>
<keyword evidence="2" id="KW-1185">Reference proteome</keyword>
<evidence type="ECO:0000313" key="2">
    <source>
        <dbReference type="Proteomes" id="UP000193577"/>
    </source>
</evidence>
<comment type="caution">
    <text evidence="1">The sequence shown here is derived from an EMBL/GenBank/DDBJ whole genome shotgun (WGS) entry which is preliminary data.</text>
</comment>
<organism evidence="1 2">
    <name type="scientific">Mycolicibacillus koreensis</name>
    <dbReference type="NCBI Taxonomy" id="1069220"/>
    <lineage>
        <taxon>Bacteria</taxon>
        <taxon>Bacillati</taxon>
        <taxon>Actinomycetota</taxon>
        <taxon>Actinomycetes</taxon>
        <taxon>Mycobacteriales</taxon>
        <taxon>Mycobacteriaceae</taxon>
        <taxon>Mycolicibacillus</taxon>
    </lineage>
</organism>
<dbReference type="RefSeq" id="WP_085303957.1">
    <property type="nucleotide sequence ID" value="NZ_AP022594.1"/>
</dbReference>
<dbReference type="OrthoDB" id="4737921at2"/>
<evidence type="ECO:0000313" key="1">
    <source>
        <dbReference type="EMBL" id="OSC33504.1"/>
    </source>
</evidence>
<dbReference type="EMBL" id="NCXO01000021">
    <property type="protein sequence ID" value="OSC33504.1"/>
    <property type="molecule type" value="Genomic_DNA"/>
</dbReference>
<gene>
    <name evidence="1" type="ORF">B8W67_10645</name>
</gene>
<sequence length="138" mass="14672">MPTAADHEAARRTRAFARVIGPFLAVVAAVVAVRAPDLADQLDSFAADPMWPWVLGALLFGLGLGIVAFHQYWHGLAAVLISLFGWFLLLRGLGLLVAPGLITEAAQSASVGAVRAGFGLLAACGLYLSYVGWRRQRD</sequence>
<dbReference type="Proteomes" id="UP000193577">
    <property type="component" value="Unassembled WGS sequence"/>
</dbReference>
<name>A0A7I7S9N4_9MYCO</name>